<evidence type="ECO:0000313" key="2">
    <source>
        <dbReference type="Proteomes" id="UP000503349"/>
    </source>
</evidence>
<name>A0A6G1QB59_CHAAH</name>
<reference evidence="1 2" key="1">
    <citation type="submission" date="2019-02" db="EMBL/GenBank/DDBJ databases">
        <title>Opniocepnalus argus genome.</title>
        <authorList>
            <person name="Zhou C."/>
            <person name="Xiao S."/>
        </authorList>
    </citation>
    <scope>NUCLEOTIDE SEQUENCE [LARGE SCALE GENOMIC DNA]</scope>
    <source>
        <strain evidence="1">OARG1902GOOAL</strain>
        <tissue evidence="1">Muscle</tissue>
    </source>
</reference>
<protein>
    <submittedName>
        <fullName evidence="1">Uncharacterized protein</fullName>
    </submittedName>
</protein>
<evidence type="ECO:0000313" key="1">
    <source>
        <dbReference type="EMBL" id="KAF3699508.1"/>
    </source>
</evidence>
<gene>
    <name evidence="1" type="ORF">EXN66_Car015195</name>
</gene>
<organism evidence="1 2">
    <name type="scientific">Channa argus</name>
    <name type="common">Northern snakehead</name>
    <name type="synonym">Ophicephalus argus</name>
    <dbReference type="NCBI Taxonomy" id="215402"/>
    <lineage>
        <taxon>Eukaryota</taxon>
        <taxon>Metazoa</taxon>
        <taxon>Chordata</taxon>
        <taxon>Craniata</taxon>
        <taxon>Vertebrata</taxon>
        <taxon>Euteleostomi</taxon>
        <taxon>Actinopterygii</taxon>
        <taxon>Neopterygii</taxon>
        <taxon>Teleostei</taxon>
        <taxon>Neoteleostei</taxon>
        <taxon>Acanthomorphata</taxon>
        <taxon>Anabantaria</taxon>
        <taxon>Anabantiformes</taxon>
        <taxon>Channoidei</taxon>
        <taxon>Channidae</taxon>
        <taxon>Channa</taxon>
    </lineage>
</organism>
<dbReference type="EMBL" id="CM015725">
    <property type="protein sequence ID" value="KAF3699508.1"/>
    <property type="molecule type" value="Genomic_DNA"/>
</dbReference>
<proteinExistence type="predicted"/>
<sequence>MLAEVKGTQCDLLSVTSPTVHNSCSPSLTNMSLPFNKHMLNYTLLNFKQRKVLSLSNVVFCPMVHLLEYQFTYMLFQNYVCGLSLR</sequence>
<keyword evidence="2" id="KW-1185">Reference proteome</keyword>
<dbReference type="AlphaFoldDB" id="A0A6G1QB59"/>
<accession>A0A6G1QB59</accession>
<reference evidence="2" key="2">
    <citation type="submission" date="2019-02" db="EMBL/GenBank/DDBJ databases">
        <title>Opniocepnalus argus Var Kimnra genome.</title>
        <authorList>
            <person name="Zhou C."/>
            <person name="Xiao S."/>
        </authorList>
    </citation>
    <scope>NUCLEOTIDE SEQUENCE [LARGE SCALE GENOMIC DNA]</scope>
</reference>
<dbReference type="Proteomes" id="UP000503349">
    <property type="component" value="Chromosome 14"/>
</dbReference>